<feature type="compositionally biased region" description="Low complexity" evidence="1">
    <location>
        <begin position="570"/>
        <end position="608"/>
    </location>
</feature>
<dbReference type="EMBL" id="MCGE01000027">
    <property type="protein sequence ID" value="ORZ09601.1"/>
    <property type="molecule type" value="Genomic_DNA"/>
</dbReference>
<sequence>MNLSAGVAQQTTTTIPHQPEKACYNNNGVDAIDQSSDTASSNGASPITPYEQKPFTFSDYGNKTKSGDALDNKTMEPSPHTDDATLDIQSYTYQQPVQQKQNAQQPVAQPLENDVDTPSPNQSNMPEIVTAGNSNGDSIIPKMPWDNNHNDHTAATADNTSENQDKTLLIYGADEKYDMESIGNSSCSIACLDFPSPPSSTPSLVPKLTIQTDRTRPPESAETPDMESHLTTDHHQLNQHTEAEQPHESSSNQSPRSDNKLGSLSRFKEIFDIEGTDIEWDYHAKYCQQPPVTTIKSYSSPLAPLPEKSVSSFTSPISPTPSNKDGHLFLDKQQNRQHLLSQTDTSSLRSNTNTNANVNKTIGGFITNIGRSTSSSSSSTTSTTRTKPDGPIRSLSSSSSSSSLRGLMRSLSTTATNHYRQQTPKMTPHMNEEDGLSRAAQAVAATTTNDNDKLYLCREEIISEPSKADLTNSLDGQRRKISQLFSTAIKKAPSRRHTTKVVNMQQEAQSSSSKKLLRRTVIYVNPENEASHHDFYADLLKQYQPHRPAPTPPSPIQRYRYDKTLPPVPSTIEPTSSSTQSSPRSSASSHLSSSSTSSTSNTNKPKPSYLEGLELREMEDGSMEWGIIKKEGHRQSFFSMAHLQQNEEEEGQLHLTDTAHSTMEDGSEEHIEQQVLALMGLEPDHLEKQPLHRPPPIPRRSPRRKPSTLLPSTSSRNSSSNRNNKHQNKDDSLLQHTIAGAKDDSEDESSPSSSTMNVYYAPDMTLPSLLHLVSQTQQNNNSSINNVV</sequence>
<feature type="compositionally biased region" description="Polar residues" evidence="1">
    <location>
        <begin position="413"/>
        <end position="425"/>
    </location>
</feature>
<evidence type="ECO:0000256" key="1">
    <source>
        <dbReference type="SAM" id="MobiDB-lite"/>
    </source>
</evidence>
<organism evidence="2 3">
    <name type="scientific">Absidia repens</name>
    <dbReference type="NCBI Taxonomy" id="90262"/>
    <lineage>
        <taxon>Eukaryota</taxon>
        <taxon>Fungi</taxon>
        <taxon>Fungi incertae sedis</taxon>
        <taxon>Mucoromycota</taxon>
        <taxon>Mucoromycotina</taxon>
        <taxon>Mucoromycetes</taxon>
        <taxon>Mucorales</taxon>
        <taxon>Cunninghamellaceae</taxon>
        <taxon>Absidia</taxon>
    </lineage>
</organism>
<comment type="caution">
    <text evidence="2">The sequence shown here is derived from an EMBL/GenBank/DDBJ whole genome shotgun (WGS) entry which is preliminary data.</text>
</comment>
<feature type="region of interest" description="Disordered" evidence="1">
    <location>
        <begin position="195"/>
        <end position="263"/>
    </location>
</feature>
<feature type="region of interest" description="Disordered" evidence="1">
    <location>
        <begin position="1"/>
        <end position="84"/>
    </location>
</feature>
<reference evidence="2 3" key="1">
    <citation type="submission" date="2016-07" db="EMBL/GenBank/DDBJ databases">
        <title>Pervasive Adenine N6-methylation of Active Genes in Fungi.</title>
        <authorList>
            <consortium name="DOE Joint Genome Institute"/>
            <person name="Mondo S.J."/>
            <person name="Dannebaum R.O."/>
            <person name="Kuo R.C."/>
            <person name="Labutti K."/>
            <person name="Haridas S."/>
            <person name="Kuo A."/>
            <person name="Salamov A."/>
            <person name="Ahrendt S.R."/>
            <person name="Lipzen A."/>
            <person name="Sullivan W."/>
            <person name="Andreopoulos W.B."/>
            <person name="Clum A."/>
            <person name="Lindquist E."/>
            <person name="Daum C."/>
            <person name="Ramamoorthy G.K."/>
            <person name="Gryganskyi A."/>
            <person name="Culley D."/>
            <person name="Magnuson J.K."/>
            <person name="James T.Y."/>
            <person name="O'Malley M.A."/>
            <person name="Stajich J.E."/>
            <person name="Spatafora J.W."/>
            <person name="Visel A."/>
            <person name="Grigoriev I.V."/>
        </authorList>
    </citation>
    <scope>NUCLEOTIDE SEQUENCE [LARGE SCALE GENOMIC DNA]</scope>
    <source>
        <strain evidence="2 3">NRRL 1336</strain>
    </source>
</reference>
<accession>A0A1X2I5A1</accession>
<feature type="region of interest" description="Disordered" evidence="1">
    <location>
        <begin position="496"/>
        <end position="515"/>
    </location>
</feature>
<protein>
    <submittedName>
        <fullName evidence="2">Uncharacterized protein</fullName>
    </submittedName>
</protein>
<feature type="region of interest" description="Disordered" evidence="1">
    <location>
        <begin position="544"/>
        <end position="610"/>
    </location>
</feature>
<feature type="compositionally biased region" description="Low complexity" evidence="1">
    <location>
        <begin position="96"/>
        <end position="110"/>
    </location>
</feature>
<feature type="compositionally biased region" description="Polar residues" evidence="1">
    <location>
        <begin position="1"/>
        <end position="16"/>
    </location>
</feature>
<dbReference type="AlphaFoldDB" id="A0A1X2I5A1"/>
<feature type="compositionally biased region" description="Low complexity" evidence="1">
    <location>
        <begin position="371"/>
        <end position="385"/>
    </location>
</feature>
<feature type="compositionally biased region" description="Basic and acidic residues" evidence="1">
    <location>
        <begin position="65"/>
        <end position="83"/>
    </location>
</feature>
<feature type="compositionally biased region" description="Polar residues" evidence="1">
    <location>
        <begin position="500"/>
        <end position="514"/>
    </location>
</feature>
<feature type="compositionally biased region" description="Low complexity" evidence="1">
    <location>
        <begin position="393"/>
        <end position="412"/>
    </location>
</feature>
<evidence type="ECO:0000313" key="2">
    <source>
        <dbReference type="EMBL" id="ORZ09601.1"/>
    </source>
</evidence>
<dbReference type="Proteomes" id="UP000193560">
    <property type="component" value="Unassembled WGS sequence"/>
</dbReference>
<name>A0A1X2I5A1_9FUNG</name>
<dbReference type="STRING" id="90262.A0A1X2I5A1"/>
<feature type="region of interest" description="Disordered" evidence="1">
    <location>
        <begin position="96"/>
        <end position="136"/>
    </location>
</feature>
<feature type="compositionally biased region" description="Polar residues" evidence="1">
    <location>
        <begin position="116"/>
        <end position="136"/>
    </location>
</feature>
<dbReference type="OrthoDB" id="2401616at2759"/>
<feature type="compositionally biased region" description="Basic and acidic residues" evidence="1">
    <location>
        <begin position="226"/>
        <end position="247"/>
    </location>
</feature>
<feature type="region of interest" description="Disordered" evidence="1">
    <location>
        <begin position="686"/>
        <end position="733"/>
    </location>
</feature>
<gene>
    <name evidence="2" type="ORF">BCR42DRAFT_423743</name>
</gene>
<proteinExistence type="predicted"/>
<feature type="compositionally biased region" description="Polar residues" evidence="1">
    <location>
        <begin position="248"/>
        <end position="262"/>
    </location>
</feature>
<evidence type="ECO:0000313" key="3">
    <source>
        <dbReference type="Proteomes" id="UP000193560"/>
    </source>
</evidence>
<feature type="compositionally biased region" description="Polar residues" evidence="1">
    <location>
        <begin position="24"/>
        <end position="45"/>
    </location>
</feature>
<feature type="region of interest" description="Disordered" evidence="1">
    <location>
        <begin position="366"/>
        <end position="444"/>
    </location>
</feature>
<keyword evidence="3" id="KW-1185">Reference proteome</keyword>
<feature type="compositionally biased region" description="Low complexity" evidence="1">
    <location>
        <begin position="707"/>
        <end position="722"/>
    </location>
</feature>